<comment type="similarity">
    <text evidence="6">Belongs to the FNT transporter (TC 1.A.16) family.</text>
</comment>
<dbReference type="InterPro" id="IPR023271">
    <property type="entry name" value="Aquaporin-like"/>
</dbReference>
<keyword evidence="3 7" id="KW-0812">Transmembrane</keyword>
<evidence type="ECO:0000313" key="8">
    <source>
        <dbReference type="EMBL" id="HJG89900.1"/>
    </source>
</evidence>
<keyword evidence="5 7" id="KW-0472">Membrane</keyword>
<evidence type="ECO:0000256" key="3">
    <source>
        <dbReference type="ARBA" id="ARBA00022692"/>
    </source>
</evidence>
<comment type="subcellular location">
    <subcellularLocation>
        <location evidence="1">Membrane</location>
        <topology evidence="1">Multi-pass membrane protein</topology>
    </subcellularLocation>
</comment>
<comment type="caution">
    <text evidence="8">The sequence shown here is derived from an EMBL/GenBank/DDBJ whole genome shotgun (WGS) entry which is preliminary data.</text>
</comment>
<keyword evidence="2" id="KW-0813">Transport</keyword>
<reference evidence="8" key="2">
    <citation type="submission" date="2021-09" db="EMBL/GenBank/DDBJ databases">
        <authorList>
            <person name="Gilroy R."/>
        </authorList>
    </citation>
    <scope>NUCLEOTIDE SEQUENCE</scope>
    <source>
        <strain evidence="8">CHK121-7720</strain>
    </source>
</reference>
<dbReference type="InterPro" id="IPR000292">
    <property type="entry name" value="For/NO2_transpt"/>
</dbReference>
<dbReference type="GO" id="GO:0015499">
    <property type="term" value="F:formate transmembrane transporter activity"/>
    <property type="evidence" value="ECO:0007669"/>
    <property type="project" value="TreeGrafter"/>
</dbReference>
<feature type="transmembrane region" description="Helical" evidence="7">
    <location>
        <begin position="29"/>
        <end position="54"/>
    </location>
</feature>
<dbReference type="InterPro" id="IPR024002">
    <property type="entry name" value="For/NO2_transpt_CS"/>
</dbReference>
<keyword evidence="4 7" id="KW-1133">Transmembrane helix</keyword>
<evidence type="ECO:0000256" key="2">
    <source>
        <dbReference type="ARBA" id="ARBA00022448"/>
    </source>
</evidence>
<feature type="transmembrane region" description="Helical" evidence="7">
    <location>
        <begin position="108"/>
        <end position="131"/>
    </location>
</feature>
<accession>A0A921SVC7</accession>
<dbReference type="EMBL" id="DYUD01000027">
    <property type="protein sequence ID" value="HJG89900.1"/>
    <property type="molecule type" value="Genomic_DNA"/>
</dbReference>
<feature type="transmembrane region" description="Helical" evidence="7">
    <location>
        <begin position="66"/>
        <end position="87"/>
    </location>
</feature>
<reference evidence="8" key="1">
    <citation type="journal article" date="2021" name="PeerJ">
        <title>Extensive microbial diversity within the chicken gut microbiome revealed by metagenomics and culture.</title>
        <authorList>
            <person name="Gilroy R."/>
            <person name="Ravi A."/>
            <person name="Getino M."/>
            <person name="Pursley I."/>
            <person name="Horton D.L."/>
            <person name="Alikhan N.F."/>
            <person name="Baker D."/>
            <person name="Gharbi K."/>
            <person name="Hall N."/>
            <person name="Watson M."/>
            <person name="Adriaenssens E.M."/>
            <person name="Foster-Nyarko E."/>
            <person name="Jarju S."/>
            <person name="Secka A."/>
            <person name="Antonio M."/>
            <person name="Oren A."/>
            <person name="Chaudhuri R.R."/>
            <person name="La Ragione R."/>
            <person name="Hildebrand F."/>
            <person name="Pallen M.J."/>
        </authorList>
    </citation>
    <scope>NUCLEOTIDE SEQUENCE</scope>
    <source>
        <strain evidence="8">CHK121-7720</strain>
    </source>
</reference>
<dbReference type="FunFam" id="1.20.1080.10:FF:000011">
    <property type="entry name" value="Formate family transporter"/>
    <property type="match status" value="1"/>
</dbReference>
<evidence type="ECO:0000256" key="1">
    <source>
        <dbReference type="ARBA" id="ARBA00004141"/>
    </source>
</evidence>
<dbReference type="RefSeq" id="WP_273306957.1">
    <property type="nucleotide sequence ID" value="NZ_DYUD01000027.1"/>
</dbReference>
<dbReference type="Proteomes" id="UP000757103">
    <property type="component" value="Unassembled WGS sequence"/>
</dbReference>
<name>A0A921SVC7_9BACT</name>
<dbReference type="PROSITE" id="PS01005">
    <property type="entry name" value="FORMATE_NITRITE_TP_1"/>
    <property type="match status" value="1"/>
</dbReference>
<sequence length="260" mass="28207">MSFSTPLEIVAQAERAALGKIALSTPRTLVAAMLAGIYIAMGGLLSLLIGYGFPEWTAHNPGLQRLLSGCMFPLGLILVVLAGAELFTGNNAVLIPGLMNRKYGWAPVLKNWVLVYIGNFIGAIFFVYVMIWEAGIVDADPWKSAIVQIAQAKVSMPWWVVFVKGIGANWLVCLAVWLGFSAHSTAGKMMGLWFPVMCFVAIGYEHSIANMFFIPLGMLQGAAVGWADFLVDNLIPATLGNIVGGALFVGCLYTYLYYRK</sequence>
<evidence type="ECO:0000313" key="9">
    <source>
        <dbReference type="Proteomes" id="UP000757103"/>
    </source>
</evidence>
<dbReference type="PANTHER" id="PTHR30520">
    <property type="entry name" value="FORMATE TRANSPORTER-RELATED"/>
    <property type="match status" value="1"/>
</dbReference>
<dbReference type="PANTHER" id="PTHR30520:SF6">
    <property type="entry name" value="FORMATE_NITRATE FAMILY TRANSPORTER (EUROFUNG)"/>
    <property type="match status" value="1"/>
</dbReference>
<protein>
    <submittedName>
        <fullName evidence="8">Formate/nitrite transporter family protein</fullName>
    </submittedName>
</protein>
<gene>
    <name evidence="8" type="ORF">K8U91_10585</name>
</gene>
<dbReference type="PROSITE" id="PS01006">
    <property type="entry name" value="FORMATE_NITRITE_TP_2"/>
    <property type="match status" value="1"/>
</dbReference>
<dbReference type="GO" id="GO:0005886">
    <property type="term" value="C:plasma membrane"/>
    <property type="evidence" value="ECO:0007669"/>
    <property type="project" value="TreeGrafter"/>
</dbReference>
<organism evidence="8 9">
    <name type="scientific">Barnesiella viscericola</name>
    <dbReference type="NCBI Taxonomy" id="397865"/>
    <lineage>
        <taxon>Bacteria</taxon>
        <taxon>Pseudomonadati</taxon>
        <taxon>Bacteroidota</taxon>
        <taxon>Bacteroidia</taxon>
        <taxon>Bacteroidales</taxon>
        <taxon>Barnesiellaceae</taxon>
        <taxon>Barnesiella</taxon>
    </lineage>
</organism>
<evidence type="ECO:0000256" key="4">
    <source>
        <dbReference type="ARBA" id="ARBA00022989"/>
    </source>
</evidence>
<dbReference type="Pfam" id="PF01226">
    <property type="entry name" value="Form_Nir_trans"/>
    <property type="match status" value="1"/>
</dbReference>
<dbReference type="Gene3D" id="1.20.1080.10">
    <property type="entry name" value="Glycerol uptake facilitator protein"/>
    <property type="match status" value="1"/>
</dbReference>
<feature type="transmembrane region" description="Helical" evidence="7">
    <location>
        <begin position="158"/>
        <end position="180"/>
    </location>
</feature>
<proteinExistence type="inferred from homology"/>
<dbReference type="NCBIfam" id="TIGR00790">
    <property type="entry name" value="fnt"/>
    <property type="match status" value="1"/>
</dbReference>
<feature type="transmembrane region" description="Helical" evidence="7">
    <location>
        <begin position="234"/>
        <end position="258"/>
    </location>
</feature>
<feature type="transmembrane region" description="Helical" evidence="7">
    <location>
        <begin position="192"/>
        <end position="214"/>
    </location>
</feature>
<evidence type="ECO:0000256" key="6">
    <source>
        <dbReference type="ARBA" id="ARBA00049660"/>
    </source>
</evidence>
<evidence type="ECO:0000256" key="5">
    <source>
        <dbReference type="ARBA" id="ARBA00023136"/>
    </source>
</evidence>
<dbReference type="AlphaFoldDB" id="A0A921SVC7"/>
<evidence type="ECO:0000256" key="7">
    <source>
        <dbReference type="SAM" id="Phobius"/>
    </source>
</evidence>